<feature type="compositionally biased region" description="Basic and acidic residues" evidence="1">
    <location>
        <begin position="187"/>
        <end position="197"/>
    </location>
</feature>
<sequence length="224" mass="25386">MRVTASLPLSPEHRRRPRCRFAAAVVHSLTATFRRSTAKAGRQMLWSVRLNCLVMGRRSANPEQGRRPRRSLRRSVHNARHAPSRPDDGLGSSAALRARSQLRARESEPNGSSKGRTSTMRSETRGIKTTSTRYRTWPSSWPPTVRMAHLHRRSREIAVARTRKYRIAAALSPTASNWFRQRAHGELQKVAGGRDDLETTGARNPLDFRKKPIRRPRNVSSITA</sequence>
<evidence type="ECO:0000256" key="1">
    <source>
        <dbReference type="SAM" id="MobiDB-lite"/>
    </source>
</evidence>
<reference evidence="2" key="1">
    <citation type="journal article" date="2020" name="Cell">
        <title>Large-Scale Comparative Analyses of Tick Genomes Elucidate Their Genetic Diversity and Vector Capacities.</title>
        <authorList>
            <consortium name="Tick Genome and Microbiome Consortium (TIGMIC)"/>
            <person name="Jia N."/>
            <person name="Wang J."/>
            <person name="Shi W."/>
            <person name="Du L."/>
            <person name="Sun Y."/>
            <person name="Zhan W."/>
            <person name="Jiang J.F."/>
            <person name="Wang Q."/>
            <person name="Zhang B."/>
            <person name="Ji P."/>
            <person name="Bell-Sakyi L."/>
            <person name="Cui X.M."/>
            <person name="Yuan T.T."/>
            <person name="Jiang B.G."/>
            <person name="Yang W.F."/>
            <person name="Lam T.T."/>
            <person name="Chang Q.C."/>
            <person name="Ding S.J."/>
            <person name="Wang X.J."/>
            <person name="Zhu J.G."/>
            <person name="Ruan X.D."/>
            <person name="Zhao L."/>
            <person name="Wei J.T."/>
            <person name="Ye R.Z."/>
            <person name="Que T.C."/>
            <person name="Du C.H."/>
            <person name="Zhou Y.H."/>
            <person name="Cheng J.X."/>
            <person name="Dai P.F."/>
            <person name="Guo W.B."/>
            <person name="Han X.H."/>
            <person name="Huang E.J."/>
            <person name="Li L.F."/>
            <person name="Wei W."/>
            <person name="Gao Y.C."/>
            <person name="Liu J.Z."/>
            <person name="Shao H.Z."/>
            <person name="Wang X."/>
            <person name="Wang C.C."/>
            <person name="Yang T.C."/>
            <person name="Huo Q.B."/>
            <person name="Li W."/>
            <person name="Chen H.Y."/>
            <person name="Chen S.E."/>
            <person name="Zhou L.G."/>
            <person name="Ni X.B."/>
            <person name="Tian J.H."/>
            <person name="Sheng Y."/>
            <person name="Liu T."/>
            <person name="Pan Y.S."/>
            <person name="Xia L.Y."/>
            <person name="Li J."/>
            <person name="Zhao F."/>
            <person name="Cao W.C."/>
        </authorList>
    </citation>
    <scope>NUCLEOTIDE SEQUENCE</scope>
    <source>
        <strain evidence="2">Rmic-2018</strain>
    </source>
</reference>
<comment type="caution">
    <text evidence="2">The sequence shown here is derived from an EMBL/GenBank/DDBJ whole genome shotgun (WGS) entry which is preliminary data.</text>
</comment>
<evidence type="ECO:0000313" key="2">
    <source>
        <dbReference type="EMBL" id="KAH8033610.1"/>
    </source>
</evidence>
<feature type="compositionally biased region" description="Polar residues" evidence="1">
    <location>
        <begin position="109"/>
        <end position="136"/>
    </location>
</feature>
<proteinExistence type="predicted"/>
<feature type="region of interest" description="Disordered" evidence="1">
    <location>
        <begin position="59"/>
        <end position="136"/>
    </location>
</feature>
<organism evidence="2 3">
    <name type="scientific">Rhipicephalus microplus</name>
    <name type="common">Cattle tick</name>
    <name type="synonym">Boophilus microplus</name>
    <dbReference type="NCBI Taxonomy" id="6941"/>
    <lineage>
        <taxon>Eukaryota</taxon>
        <taxon>Metazoa</taxon>
        <taxon>Ecdysozoa</taxon>
        <taxon>Arthropoda</taxon>
        <taxon>Chelicerata</taxon>
        <taxon>Arachnida</taxon>
        <taxon>Acari</taxon>
        <taxon>Parasitiformes</taxon>
        <taxon>Ixodida</taxon>
        <taxon>Ixodoidea</taxon>
        <taxon>Ixodidae</taxon>
        <taxon>Rhipicephalinae</taxon>
        <taxon>Rhipicephalus</taxon>
        <taxon>Boophilus</taxon>
    </lineage>
</organism>
<accession>A0A9J6EH30</accession>
<feature type="region of interest" description="Disordered" evidence="1">
    <location>
        <begin position="187"/>
        <end position="224"/>
    </location>
</feature>
<reference evidence="2" key="2">
    <citation type="submission" date="2021-09" db="EMBL/GenBank/DDBJ databases">
        <authorList>
            <person name="Jia N."/>
            <person name="Wang J."/>
            <person name="Shi W."/>
            <person name="Du L."/>
            <person name="Sun Y."/>
            <person name="Zhan W."/>
            <person name="Jiang J."/>
            <person name="Wang Q."/>
            <person name="Zhang B."/>
            <person name="Ji P."/>
            <person name="Sakyi L.B."/>
            <person name="Cui X."/>
            <person name="Yuan T."/>
            <person name="Jiang B."/>
            <person name="Yang W."/>
            <person name="Lam T.T.-Y."/>
            <person name="Chang Q."/>
            <person name="Ding S."/>
            <person name="Wang X."/>
            <person name="Zhu J."/>
            <person name="Ruan X."/>
            <person name="Zhao L."/>
            <person name="Wei J."/>
            <person name="Que T."/>
            <person name="Du C."/>
            <person name="Cheng J."/>
            <person name="Dai P."/>
            <person name="Han X."/>
            <person name="Huang E."/>
            <person name="Gao Y."/>
            <person name="Liu J."/>
            <person name="Shao H."/>
            <person name="Ye R."/>
            <person name="Li L."/>
            <person name="Wei W."/>
            <person name="Wang X."/>
            <person name="Wang C."/>
            <person name="Huo Q."/>
            <person name="Li W."/>
            <person name="Guo W."/>
            <person name="Chen H."/>
            <person name="Chen S."/>
            <person name="Zhou L."/>
            <person name="Zhou L."/>
            <person name="Ni X."/>
            <person name="Tian J."/>
            <person name="Zhou Y."/>
            <person name="Sheng Y."/>
            <person name="Liu T."/>
            <person name="Pan Y."/>
            <person name="Xia L."/>
            <person name="Li J."/>
            <person name="Zhao F."/>
            <person name="Cao W."/>
        </authorList>
    </citation>
    <scope>NUCLEOTIDE SEQUENCE</scope>
    <source>
        <strain evidence="2">Rmic-2018</strain>
        <tissue evidence="2">Larvae</tissue>
    </source>
</reference>
<dbReference type="AlphaFoldDB" id="A0A9J6EH30"/>
<protein>
    <submittedName>
        <fullName evidence="2">Uncharacterized protein</fullName>
    </submittedName>
</protein>
<name>A0A9J6EH30_RHIMP</name>
<gene>
    <name evidence="2" type="ORF">HPB51_014516</name>
</gene>
<dbReference type="EMBL" id="JABSTU010000004">
    <property type="protein sequence ID" value="KAH8033610.1"/>
    <property type="molecule type" value="Genomic_DNA"/>
</dbReference>
<dbReference type="Proteomes" id="UP000821866">
    <property type="component" value="Chromosome 2"/>
</dbReference>
<evidence type="ECO:0000313" key="3">
    <source>
        <dbReference type="Proteomes" id="UP000821866"/>
    </source>
</evidence>
<feature type="compositionally biased region" description="Basic residues" evidence="1">
    <location>
        <begin position="67"/>
        <end position="83"/>
    </location>
</feature>
<keyword evidence="3" id="KW-1185">Reference proteome</keyword>
<feature type="compositionally biased region" description="Low complexity" evidence="1">
    <location>
        <begin position="92"/>
        <end position="101"/>
    </location>
</feature>